<dbReference type="Pfam" id="PF03108">
    <property type="entry name" value="DBD_Tnp_Mut"/>
    <property type="match status" value="1"/>
</dbReference>
<proteinExistence type="predicted"/>
<feature type="compositionally biased region" description="Polar residues" evidence="1">
    <location>
        <begin position="146"/>
        <end position="159"/>
    </location>
</feature>
<dbReference type="Proteomes" id="UP000826656">
    <property type="component" value="Unassembled WGS sequence"/>
</dbReference>
<gene>
    <name evidence="3" type="ORF">KY290_030714</name>
</gene>
<feature type="compositionally biased region" description="Basic and acidic residues" evidence="1">
    <location>
        <begin position="195"/>
        <end position="204"/>
    </location>
</feature>
<feature type="compositionally biased region" description="Low complexity" evidence="1">
    <location>
        <begin position="365"/>
        <end position="377"/>
    </location>
</feature>
<feature type="region of interest" description="Disordered" evidence="1">
    <location>
        <begin position="106"/>
        <end position="204"/>
    </location>
</feature>
<feature type="compositionally biased region" description="Acidic residues" evidence="1">
    <location>
        <begin position="161"/>
        <end position="176"/>
    </location>
</feature>
<reference evidence="3 4" key="1">
    <citation type="journal article" date="2021" name="bioRxiv">
        <title>Chromosome-scale and haplotype-resolved genome assembly of a tetraploid potato cultivar.</title>
        <authorList>
            <person name="Sun H."/>
            <person name="Jiao W.-B."/>
            <person name="Krause K."/>
            <person name="Campoy J.A."/>
            <person name="Goel M."/>
            <person name="Folz-Donahue K."/>
            <person name="Kukat C."/>
            <person name="Huettel B."/>
            <person name="Schneeberger K."/>
        </authorList>
    </citation>
    <scope>NUCLEOTIDE SEQUENCE [LARGE SCALE GENOMIC DNA]</scope>
    <source>
        <strain evidence="3">SolTubOtavaFocal</strain>
        <tissue evidence="3">Leaves</tissue>
    </source>
</reference>
<accession>A0ABQ7U714</accession>
<organism evidence="3 4">
    <name type="scientific">Solanum tuberosum</name>
    <name type="common">Potato</name>
    <dbReference type="NCBI Taxonomy" id="4113"/>
    <lineage>
        <taxon>Eukaryota</taxon>
        <taxon>Viridiplantae</taxon>
        <taxon>Streptophyta</taxon>
        <taxon>Embryophyta</taxon>
        <taxon>Tracheophyta</taxon>
        <taxon>Spermatophyta</taxon>
        <taxon>Magnoliopsida</taxon>
        <taxon>eudicotyledons</taxon>
        <taxon>Gunneridae</taxon>
        <taxon>Pentapetalae</taxon>
        <taxon>asterids</taxon>
        <taxon>lamiids</taxon>
        <taxon>Solanales</taxon>
        <taxon>Solanaceae</taxon>
        <taxon>Solanoideae</taxon>
        <taxon>Solaneae</taxon>
        <taxon>Solanum</taxon>
    </lineage>
</organism>
<keyword evidence="4" id="KW-1185">Reference proteome</keyword>
<feature type="compositionally biased region" description="Basic residues" evidence="1">
    <location>
        <begin position="185"/>
        <end position="194"/>
    </location>
</feature>
<evidence type="ECO:0000256" key="1">
    <source>
        <dbReference type="SAM" id="MobiDB-lite"/>
    </source>
</evidence>
<feature type="region of interest" description="Disordered" evidence="1">
    <location>
        <begin position="322"/>
        <end position="456"/>
    </location>
</feature>
<comment type="caution">
    <text evidence="3">The sequence shown here is derived from an EMBL/GenBank/DDBJ whole genome shotgun (WGS) entry which is preliminary data.</text>
</comment>
<evidence type="ECO:0000313" key="4">
    <source>
        <dbReference type="Proteomes" id="UP000826656"/>
    </source>
</evidence>
<protein>
    <recommendedName>
        <fullName evidence="2">Transposase MuDR plant domain-containing protein</fullName>
    </recommendedName>
</protein>
<name>A0ABQ7U714_SOLTU</name>
<dbReference type="InterPro" id="IPR004332">
    <property type="entry name" value="Transposase_MuDR"/>
</dbReference>
<feature type="compositionally biased region" description="Polar residues" evidence="1">
    <location>
        <begin position="325"/>
        <end position="364"/>
    </location>
</feature>
<evidence type="ECO:0000259" key="2">
    <source>
        <dbReference type="Pfam" id="PF03108"/>
    </source>
</evidence>
<feature type="compositionally biased region" description="Polar residues" evidence="1">
    <location>
        <begin position="446"/>
        <end position="456"/>
    </location>
</feature>
<feature type="domain" description="Transposase MuDR plant" evidence="2">
    <location>
        <begin position="286"/>
        <end position="324"/>
    </location>
</feature>
<feature type="compositionally biased region" description="Polar residues" evidence="1">
    <location>
        <begin position="410"/>
        <end position="424"/>
    </location>
</feature>
<sequence>MEPFFVIFQLPSYDSLSSPMKTLDCIDEVSGCATLEKLKKLKVMFLSYTKDLGYTNVKGFYCEDNNELVQVTSDTQLLEFVKDLVDGDEFHVYVVHEVDELEELPAPTGLLPWSDPVDESVGINTEGTVENDSDLNGVDTELPGGDTNQNEAESDLPSSDTDVDVIPDEDDSDVDEELRSLRAERRNKRNPNLRQKRDREKKTITKEVPIGEAGVDRGFEDIGINKKDKYVGKLGGDEKYIDSSECDSDDSTDMLDAEAVGGVDLPGRRKSKKVRYDDQCTIAIFELGMIFENAKEFRKALAKYAVEKNYQIKLRPNEAHRVGVHTSQPASHSSQFTAGQSSQGSCHPEPTSSFQPGPTRFNQPASTTSNSHASSTTVCGDTSRVKRARETAKTSQPPPFVDTSIPVTRGITSQLPTKTRQTAGQKRGRVATGEDSARGGPKRPTNGGSSNVGFGIYTSASGTQILNISLSQTPGTSSQKILPTGLSYKDASLTGIDLGFKPRGLRWKNKDAVTTSQLQQMANKKKK</sequence>
<dbReference type="EMBL" id="JAIVGD010000023">
    <property type="protein sequence ID" value="KAH0742721.1"/>
    <property type="molecule type" value="Genomic_DNA"/>
</dbReference>
<evidence type="ECO:0000313" key="3">
    <source>
        <dbReference type="EMBL" id="KAH0742721.1"/>
    </source>
</evidence>